<dbReference type="OrthoDB" id="416873at2759"/>
<gene>
    <name evidence="1" type="ORF">SNAT2548_LOCUS34026</name>
</gene>
<evidence type="ECO:0000313" key="1">
    <source>
        <dbReference type="EMBL" id="CAE7598023.1"/>
    </source>
</evidence>
<reference evidence="1" key="1">
    <citation type="submission" date="2021-02" db="EMBL/GenBank/DDBJ databases">
        <authorList>
            <person name="Dougan E. K."/>
            <person name="Rhodes N."/>
            <person name="Thang M."/>
            <person name="Chan C."/>
        </authorList>
    </citation>
    <scope>NUCLEOTIDE SEQUENCE</scope>
</reference>
<accession>A0A812V5F1</accession>
<name>A0A812V5F1_9DINO</name>
<proteinExistence type="predicted"/>
<organism evidence="1 2">
    <name type="scientific">Symbiodinium natans</name>
    <dbReference type="NCBI Taxonomy" id="878477"/>
    <lineage>
        <taxon>Eukaryota</taxon>
        <taxon>Sar</taxon>
        <taxon>Alveolata</taxon>
        <taxon>Dinophyceae</taxon>
        <taxon>Suessiales</taxon>
        <taxon>Symbiodiniaceae</taxon>
        <taxon>Symbiodinium</taxon>
    </lineage>
</organism>
<evidence type="ECO:0000313" key="2">
    <source>
        <dbReference type="Proteomes" id="UP000604046"/>
    </source>
</evidence>
<comment type="caution">
    <text evidence="1">The sequence shown here is derived from an EMBL/GenBank/DDBJ whole genome shotgun (WGS) entry which is preliminary data.</text>
</comment>
<dbReference type="Proteomes" id="UP000604046">
    <property type="component" value="Unassembled WGS sequence"/>
</dbReference>
<keyword evidence="2" id="KW-1185">Reference proteome</keyword>
<sequence>MTRRPTPQLTAQQILARRVVATPRSCISKVLDLSGHTADFGRHGSNPREKISPWEDKMPVFKSDLTAGTTKGTFHIPGYQGVTPSCPGFSEHQLRVARAQARSVDKTNIVQIFHQEVVGYGGHVPEAVCNDFGGRKPTDLTTFGHDFKPHKAGALC</sequence>
<dbReference type="EMBL" id="CAJNDS010002789">
    <property type="protein sequence ID" value="CAE7598023.1"/>
    <property type="molecule type" value="Genomic_DNA"/>
</dbReference>
<protein>
    <submittedName>
        <fullName evidence="1">Uncharacterized protein</fullName>
    </submittedName>
</protein>
<dbReference type="AlphaFoldDB" id="A0A812V5F1"/>